<gene>
    <name evidence="1" type="ORF">YC6258_02510</name>
</gene>
<protein>
    <submittedName>
        <fullName evidence="1">Uncharacterized protein</fullName>
    </submittedName>
</protein>
<organism evidence="1 2">
    <name type="scientific">Gynuella sunshinyii YC6258</name>
    <dbReference type="NCBI Taxonomy" id="1445510"/>
    <lineage>
        <taxon>Bacteria</taxon>
        <taxon>Pseudomonadati</taxon>
        <taxon>Pseudomonadota</taxon>
        <taxon>Gammaproteobacteria</taxon>
        <taxon>Oceanospirillales</taxon>
        <taxon>Saccharospirillaceae</taxon>
        <taxon>Gynuella</taxon>
    </lineage>
</organism>
<dbReference type="STRING" id="1445510.YC6258_02510"/>
<name>A0A0C5VMH4_9GAMM</name>
<evidence type="ECO:0000313" key="2">
    <source>
        <dbReference type="Proteomes" id="UP000032266"/>
    </source>
</evidence>
<reference evidence="1 2" key="1">
    <citation type="submission" date="2014-01" db="EMBL/GenBank/DDBJ databases">
        <title>Full genme sequencing of cellulolytic bacterium Gynuella sunshinyii YC6258T gen. nov., sp. nov.</title>
        <authorList>
            <person name="Khan H."/>
            <person name="Chung E.J."/>
            <person name="Chung Y.R."/>
        </authorList>
    </citation>
    <scope>NUCLEOTIDE SEQUENCE [LARGE SCALE GENOMIC DNA]</scope>
    <source>
        <strain evidence="1 2">YC6258</strain>
    </source>
</reference>
<dbReference type="Proteomes" id="UP000032266">
    <property type="component" value="Chromosome"/>
</dbReference>
<keyword evidence="2" id="KW-1185">Reference proteome</keyword>
<dbReference type="KEGG" id="gsn:YC6258_02510"/>
<dbReference type="EMBL" id="CP007142">
    <property type="protein sequence ID" value="AJQ94548.1"/>
    <property type="molecule type" value="Genomic_DNA"/>
</dbReference>
<evidence type="ECO:0000313" key="1">
    <source>
        <dbReference type="EMBL" id="AJQ94548.1"/>
    </source>
</evidence>
<proteinExistence type="predicted"/>
<dbReference type="AlphaFoldDB" id="A0A0C5VMH4"/>
<dbReference type="HOGENOM" id="CLU_3043950_0_0_6"/>
<dbReference type="RefSeq" id="WP_169748955.1">
    <property type="nucleotide sequence ID" value="NZ_CP007142.1"/>
</dbReference>
<accession>A0A0C5VMH4</accession>
<sequence length="54" mass="6068">MVDKKSKKSFIGFLEESAKAAHAKEESKKSYRKACTKVTAQELDYQKTAVLSDN</sequence>